<evidence type="ECO:0000313" key="16">
    <source>
        <dbReference type="Proteomes" id="UP000663879"/>
    </source>
</evidence>
<dbReference type="SMART" id="SM00389">
    <property type="entry name" value="HOX"/>
    <property type="match status" value="1"/>
</dbReference>
<evidence type="ECO:0000256" key="4">
    <source>
        <dbReference type="ARBA" id="ARBA00022902"/>
    </source>
</evidence>
<dbReference type="Proteomes" id="UP000663879">
    <property type="component" value="Unassembled WGS sequence"/>
</dbReference>
<dbReference type="SUPFAM" id="SSF46689">
    <property type="entry name" value="Homeodomain-like"/>
    <property type="match status" value="1"/>
</dbReference>
<dbReference type="GO" id="GO:0007399">
    <property type="term" value="P:nervous system development"/>
    <property type="evidence" value="ECO:0007669"/>
    <property type="project" value="UniProtKB-KW"/>
</dbReference>
<evidence type="ECO:0000256" key="1">
    <source>
        <dbReference type="ARBA" id="ARBA00004123"/>
    </source>
</evidence>
<feature type="domain" description="Homeobox" evidence="14">
    <location>
        <begin position="255"/>
        <end position="315"/>
    </location>
</feature>
<evidence type="ECO:0000256" key="8">
    <source>
        <dbReference type="ARBA" id="ARBA00023163"/>
    </source>
</evidence>
<feature type="compositionally biased region" description="Acidic residues" evidence="13">
    <location>
        <begin position="240"/>
        <end position="254"/>
    </location>
</feature>
<feature type="compositionally biased region" description="Low complexity" evidence="13">
    <location>
        <begin position="500"/>
        <end position="513"/>
    </location>
</feature>
<evidence type="ECO:0000256" key="2">
    <source>
        <dbReference type="ARBA" id="ARBA00022473"/>
    </source>
</evidence>
<evidence type="ECO:0000256" key="10">
    <source>
        <dbReference type="ARBA" id="ARBA00038351"/>
    </source>
</evidence>
<evidence type="ECO:0000256" key="6">
    <source>
        <dbReference type="ARBA" id="ARBA00023125"/>
    </source>
</evidence>
<keyword evidence="16" id="KW-1185">Reference proteome</keyword>
<keyword evidence="3" id="KW-0221">Differentiation</keyword>
<dbReference type="EMBL" id="CAJNOC010001441">
    <property type="protein sequence ID" value="CAF0865114.1"/>
    <property type="molecule type" value="Genomic_DNA"/>
</dbReference>
<keyword evidence="2" id="KW-0217">Developmental protein</keyword>
<dbReference type="InterPro" id="IPR001356">
    <property type="entry name" value="HD"/>
</dbReference>
<dbReference type="AlphaFoldDB" id="A0A813X5B8"/>
<evidence type="ECO:0000256" key="5">
    <source>
        <dbReference type="ARBA" id="ARBA00023015"/>
    </source>
</evidence>
<dbReference type="OrthoDB" id="6159439at2759"/>
<feature type="compositionally biased region" description="Low complexity" evidence="13">
    <location>
        <begin position="153"/>
        <end position="195"/>
    </location>
</feature>
<dbReference type="FunFam" id="1.10.10.60:FF:000057">
    <property type="entry name" value="Short stature homeobox 2"/>
    <property type="match status" value="1"/>
</dbReference>
<keyword evidence="4" id="KW-0524">Neurogenesis</keyword>
<evidence type="ECO:0000256" key="9">
    <source>
        <dbReference type="ARBA" id="ARBA00023242"/>
    </source>
</evidence>
<dbReference type="Pfam" id="PF00046">
    <property type="entry name" value="Homeodomain"/>
    <property type="match status" value="1"/>
</dbReference>
<dbReference type="PANTHER" id="PTHR46799">
    <property type="entry name" value="HOMEOBOX PROTEIN UNC-4 HOMOLOG"/>
    <property type="match status" value="1"/>
</dbReference>
<organism evidence="15 16">
    <name type="scientific">Brachionus calyciflorus</name>
    <dbReference type="NCBI Taxonomy" id="104777"/>
    <lineage>
        <taxon>Eukaryota</taxon>
        <taxon>Metazoa</taxon>
        <taxon>Spiralia</taxon>
        <taxon>Gnathifera</taxon>
        <taxon>Rotifera</taxon>
        <taxon>Eurotatoria</taxon>
        <taxon>Monogononta</taxon>
        <taxon>Pseudotrocha</taxon>
        <taxon>Ploima</taxon>
        <taxon>Brachionidae</taxon>
        <taxon>Brachionus</taxon>
    </lineage>
</organism>
<keyword evidence="7 11" id="KW-0371">Homeobox</keyword>
<keyword evidence="9 11" id="KW-0539">Nucleus</keyword>
<feature type="compositionally biased region" description="Basic and acidic residues" evidence="13">
    <location>
        <begin position="520"/>
        <end position="537"/>
    </location>
</feature>
<keyword evidence="6 11" id="KW-0238">DNA-binding</keyword>
<feature type="DNA-binding region" description="Homeobox" evidence="11">
    <location>
        <begin position="257"/>
        <end position="316"/>
    </location>
</feature>
<feature type="compositionally biased region" description="Low complexity" evidence="13">
    <location>
        <begin position="373"/>
        <end position="385"/>
    </location>
</feature>
<dbReference type="InterPro" id="IPR009057">
    <property type="entry name" value="Homeodomain-like_sf"/>
</dbReference>
<evidence type="ECO:0000256" key="12">
    <source>
        <dbReference type="RuleBase" id="RU000682"/>
    </source>
</evidence>
<evidence type="ECO:0000256" key="3">
    <source>
        <dbReference type="ARBA" id="ARBA00022782"/>
    </source>
</evidence>
<evidence type="ECO:0000256" key="13">
    <source>
        <dbReference type="SAM" id="MobiDB-lite"/>
    </source>
</evidence>
<dbReference type="PANTHER" id="PTHR46799:SF1">
    <property type="entry name" value="HOMEOBOX PROTEIN UNC-4 HOMOLOG"/>
    <property type="match status" value="1"/>
</dbReference>
<dbReference type="Gene3D" id="1.10.10.60">
    <property type="entry name" value="Homeodomain-like"/>
    <property type="match status" value="1"/>
</dbReference>
<feature type="compositionally biased region" description="Basic and acidic residues" evidence="13">
    <location>
        <begin position="343"/>
        <end position="354"/>
    </location>
</feature>
<accession>A0A813X5B8</accession>
<dbReference type="GO" id="GO:0030154">
    <property type="term" value="P:cell differentiation"/>
    <property type="evidence" value="ECO:0007669"/>
    <property type="project" value="UniProtKB-KW"/>
</dbReference>
<dbReference type="GO" id="GO:0000981">
    <property type="term" value="F:DNA-binding transcription factor activity, RNA polymerase II-specific"/>
    <property type="evidence" value="ECO:0007669"/>
    <property type="project" value="InterPro"/>
</dbReference>
<feature type="compositionally biased region" description="Low complexity" evidence="13">
    <location>
        <begin position="582"/>
        <end position="597"/>
    </location>
</feature>
<evidence type="ECO:0000313" key="15">
    <source>
        <dbReference type="EMBL" id="CAF0865114.1"/>
    </source>
</evidence>
<evidence type="ECO:0000259" key="14">
    <source>
        <dbReference type="PROSITE" id="PS50071"/>
    </source>
</evidence>
<keyword evidence="5" id="KW-0805">Transcription regulation</keyword>
<dbReference type="GO" id="GO:0005634">
    <property type="term" value="C:nucleus"/>
    <property type="evidence" value="ECO:0007669"/>
    <property type="project" value="UniProtKB-SubCell"/>
</dbReference>
<feature type="compositionally biased region" description="Basic and acidic residues" evidence="13">
    <location>
        <begin position="199"/>
        <end position="212"/>
    </location>
</feature>
<dbReference type="GO" id="GO:1990837">
    <property type="term" value="F:sequence-specific double-stranded DNA binding"/>
    <property type="evidence" value="ECO:0007669"/>
    <property type="project" value="TreeGrafter"/>
</dbReference>
<dbReference type="PROSITE" id="PS00027">
    <property type="entry name" value="HOMEOBOX_1"/>
    <property type="match status" value="1"/>
</dbReference>
<evidence type="ECO:0000256" key="7">
    <source>
        <dbReference type="ARBA" id="ARBA00023155"/>
    </source>
</evidence>
<proteinExistence type="inferred from homology"/>
<comment type="subcellular location">
    <subcellularLocation>
        <location evidence="1 11 12">Nucleus</location>
    </subcellularLocation>
</comment>
<protein>
    <recommendedName>
        <fullName evidence="14">Homeobox domain-containing protein</fullName>
    </recommendedName>
</protein>
<sequence length="606" mass="68134">MEFGNYMERNDVGVNNSNLINAASSSLKENDKNCLNNTLTNINSIFKIPGAAMAALSSSTTTTSSSNHQNTLIPNQSLAFNALFNQHHHHHQTQQLNSLVNLISSAKSFNPNSFISSAFSSPNPLAYAAHLSAMATLSAAAVSNTNQPKFLINDNNKTNKNNSNSISPLSASSSSSSTCSTSSLSSTSSSFSSSKLNKKSQETKQNLEKNNENIEGGGGGGNSSVVVKSDNSYENMNDFNSEENYDIDDDEDDDEKRRRSRTNFSSWQLDQLEKAFFESHYPDVFMREAIAMKLDLSESRVQVWFQNRRAKWRKMENTKKGPGRPPHNAHPTTCSGEPIPYEEIERKRAEAEDKKRKKFTTRPKDSVIQTSKNSFNTNNNNNNLVNDNSNHFNKKIETNNMNRSFQDNYLHYSNSNILLENLTNENSAQQQIPNNVNKSSFDISNLINDSQSDQEEFEENHETKAQYISGNDLNNEHENKINQFFDDEFDDRDTNNSDKSNSSFCMNNNSNNSIGTNGYESKKRNDKSKESLHENKNKFSSYSIENILSTNNNTTTGQIHNGQINNEVNSDLDITSNKRRYNSSSSTDSLDDLQNNNEYSKRIKAK</sequence>
<dbReference type="CDD" id="cd00086">
    <property type="entry name" value="homeodomain"/>
    <property type="match status" value="1"/>
</dbReference>
<keyword evidence="8" id="KW-0804">Transcription</keyword>
<evidence type="ECO:0000256" key="11">
    <source>
        <dbReference type="PROSITE-ProRule" id="PRU00108"/>
    </source>
</evidence>
<reference evidence="15" key="1">
    <citation type="submission" date="2021-02" db="EMBL/GenBank/DDBJ databases">
        <authorList>
            <person name="Nowell W R."/>
        </authorList>
    </citation>
    <scope>NUCLEOTIDE SEQUENCE</scope>
    <source>
        <strain evidence="15">Ploen Becks lab</strain>
    </source>
</reference>
<comment type="caution">
    <text evidence="15">The sequence shown here is derived from an EMBL/GenBank/DDBJ whole genome shotgun (WGS) entry which is preliminary data.</text>
</comment>
<gene>
    <name evidence="15" type="ORF">OXX778_LOCUS9639</name>
</gene>
<comment type="similarity">
    <text evidence="10">Belongs to the paired homeobox family. Unc-4 subfamily.</text>
</comment>
<dbReference type="InterPro" id="IPR017970">
    <property type="entry name" value="Homeobox_CS"/>
</dbReference>
<feature type="region of interest" description="Disordered" evidence="13">
    <location>
        <begin position="577"/>
        <end position="606"/>
    </location>
</feature>
<feature type="region of interest" description="Disordered" evidence="13">
    <location>
        <begin position="487"/>
        <end position="537"/>
    </location>
</feature>
<dbReference type="PROSITE" id="PS50071">
    <property type="entry name" value="HOMEOBOX_2"/>
    <property type="match status" value="1"/>
</dbReference>
<name>A0A813X5B8_9BILA</name>
<feature type="region of interest" description="Disordered" evidence="13">
    <location>
        <begin position="151"/>
        <end position="262"/>
    </location>
</feature>
<feature type="region of interest" description="Disordered" evidence="13">
    <location>
        <begin position="316"/>
        <end position="385"/>
    </location>
</feature>